<dbReference type="Proteomes" id="UP001069145">
    <property type="component" value="Unassembled WGS sequence"/>
</dbReference>
<dbReference type="RefSeq" id="WP_060777832.1">
    <property type="nucleotide sequence ID" value="NZ_CAJHLF010000001.1"/>
</dbReference>
<name>A0A0X8FDW5_9LACT</name>
<feature type="transmembrane region" description="Helical" evidence="1">
    <location>
        <begin position="113"/>
        <end position="131"/>
    </location>
</feature>
<dbReference type="NCBIfam" id="TIGR02357">
    <property type="entry name" value="ECF_ThiT_YuaJ"/>
    <property type="match status" value="1"/>
</dbReference>
<dbReference type="Proteomes" id="UP000594771">
    <property type="component" value="Chromosome"/>
</dbReference>
<keyword evidence="5" id="KW-1185">Reference proteome</keyword>
<dbReference type="GO" id="GO:0005886">
    <property type="term" value="C:plasma membrane"/>
    <property type="evidence" value="ECO:0007669"/>
    <property type="project" value="InterPro"/>
</dbReference>
<dbReference type="KEGG" id="aun:AWM73_01880"/>
<evidence type="ECO:0000256" key="1">
    <source>
        <dbReference type="SAM" id="Phobius"/>
    </source>
</evidence>
<evidence type="ECO:0000313" key="4">
    <source>
        <dbReference type="Proteomes" id="UP000594771"/>
    </source>
</evidence>
<organism evidence="3 4">
    <name type="scientific">Aerococcus urinae</name>
    <dbReference type="NCBI Taxonomy" id="1376"/>
    <lineage>
        <taxon>Bacteria</taxon>
        <taxon>Bacillati</taxon>
        <taxon>Bacillota</taxon>
        <taxon>Bacilli</taxon>
        <taxon>Lactobacillales</taxon>
        <taxon>Aerococcaceae</taxon>
        <taxon>Aerococcus</taxon>
    </lineage>
</organism>
<feature type="transmembrane region" description="Helical" evidence="1">
    <location>
        <begin position="55"/>
        <end position="75"/>
    </location>
</feature>
<evidence type="ECO:0000313" key="3">
    <source>
        <dbReference type="EMBL" id="QPS01332.1"/>
    </source>
</evidence>
<proteinExistence type="predicted"/>
<reference evidence="2" key="2">
    <citation type="submission" date="2022-09" db="EMBL/GenBank/DDBJ databases">
        <title>Aerococcus urinae taxonomy study.</title>
        <authorList>
            <person name="Christensen J."/>
            <person name="Senneby E."/>
        </authorList>
    </citation>
    <scope>NUCLEOTIDE SEQUENCE</scope>
    <source>
        <strain evidence="2">NLD-066-U95</strain>
    </source>
</reference>
<evidence type="ECO:0000313" key="5">
    <source>
        <dbReference type="Proteomes" id="UP001069145"/>
    </source>
</evidence>
<feature type="transmembrane region" description="Helical" evidence="1">
    <location>
        <begin position="151"/>
        <end position="177"/>
    </location>
</feature>
<dbReference type="AlphaFoldDB" id="A0A0X8FDW5"/>
<protein>
    <submittedName>
        <fullName evidence="3">Energy-coupled thiamine transporter ThiT</fullName>
    </submittedName>
</protein>
<sequence>MGQSKQVRVLLEVAMVAVLAYLLGLLPTTNGVGIGVNLGVIPIYLISLRRGIKSGFAAGFLFGLLQLITGQATILTPFQVFLEYFFAFMLAGLTGLLASRVKKAGLEGDKKGLWIGIFSATFIGMVAQYFIHWYAGYAFWSSYAPEGMNAWWYTTIVNVPTGFFTWLVGALVVALLFNNAPRLLNPED</sequence>
<keyword evidence="1" id="KW-0472">Membrane</keyword>
<accession>A0A0X8FDW5</accession>
<reference evidence="3 4" key="1">
    <citation type="submission" date="2020-12" db="EMBL/GenBank/DDBJ databases">
        <title>FDA dAtabase for Regulatory Grade micrObial Sequences (FDA-ARGOS): Supporting development and validation of Infectious Disease Dx tests.</title>
        <authorList>
            <person name="Sproer C."/>
            <person name="Gronow S."/>
            <person name="Severitt S."/>
            <person name="Schroder I."/>
            <person name="Tallon L."/>
            <person name="Sadzewicz L."/>
            <person name="Zhao X."/>
            <person name="Boylan J."/>
            <person name="Ott S."/>
            <person name="Bowen H."/>
            <person name="Vavikolanu K."/>
            <person name="Mehta A."/>
            <person name="Aluvathingal J."/>
            <person name="Nadendla S."/>
            <person name="Lowell S."/>
            <person name="Myers T."/>
            <person name="Yan Y."/>
            <person name="Sichtig H."/>
        </authorList>
    </citation>
    <scope>NUCLEOTIDE SEQUENCE [LARGE SCALE GENOMIC DNA]</scope>
    <source>
        <strain evidence="3 4">FDAARGOS_911</strain>
    </source>
</reference>
<dbReference type="Gene3D" id="1.10.1760.20">
    <property type="match status" value="1"/>
</dbReference>
<dbReference type="GO" id="GO:0015234">
    <property type="term" value="F:thiamine transmembrane transporter activity"/>
    <property type="evidence" value="ECO:0007669"/>
    <property type="project" value="InterPro"/>
</dbReference>
<feature type="transmembrane region" description="Helical" evidence="1">
    <location>
        <begin position="7"/>
        <end position="26"/>
    </location>
</feature>
<dbReference type="Pfam" id="PF09515">
    <property type="entry name" value="Thia_YuaJ"/>
    <property type="match status" value="1"/>
</dbReference>
<evidence type="ECO:0000313" key="2">
    <source>
        <dbReference type="EMBL" id="MCY3053698.1"/>
    </source>
</evidence>
<feature type="transmembrane region" description="Helical" evidence="1">
    <location>
        <begin position="81"/>
        <end position="101"/>
    </location>
</feature>
<dbReference type="InterPro" id="IPR012651">
    <property type="entry name" value="Thia_Transptr_ThiT"/>
</dbReference>
<dbReference type="EMBL" id="CP065662">
    <property type="protein sequence ID" value="QPS01332.1"/>
    <property type="molecule type" value="Genomic_DNA"/>
</dbReference>
<dbReference type="OrthoDB" id="9795813at2"/>
<dbReference type="EMBL" id="JAOTML010000007">
    <property type="protein sequence ID" value="MCY3053698.1"/>
    <property type="molecule type" value="Genomic_DNA"/>
</dbReference>
<keyword evidence="1" id="KW-0812">Transmembrane</keyword>
<feature type="transmembrane region" description="Helical" evidence="1">
    <location>
        <begin position="32"/>
        <end position="48"/>
    </location>
</feature>
<dbReference type="GeneID" id="35768139"/>
<keyword evidence="1" id="KW-1133">Transmembrane helix</keyword>
<gene>
    <name evidence="3" type="primary">thiT</name>
    <name evidence="3" type="ORF">I6G68_08170</name>
    <name evidence="2" type="ORF">ODY43_06820</name>
</gene>